<keyword evidence="4" id="KW-0804">Transcription</keyword>
<organism evidence="7">
    <name type="scientific">Roseihalotalea indica</name>
    <dbReference type="NCBI Taxonomy" id="2867963"/>
    <lineage>
        <taxon>Bacteria</taxon>
        <taxon>Pseudomonadati</taxon>
        <taxon>Bacteroidota</taxon>
        <taxon>Cytophagia</taxon>
        <taxon>Cytophagales</taxon>
        <taxon>Catalimonadaceae</taxon>
        <taxon>Roseihalotalea</taxon>
    </lineage>
</organism>
<dbReference type="InterPro" id="IPR013249">
    <property type="entry name" value="RNA_pol_sigma70_r4_t2"/>
</dbReference>
<dbReference type="PANTHER" id="PTHR43133">
    <property type="entry name" value="RNA POLYMERASE ECF-TYPE SIGMA FACTO"/>
    <property type="match status" value="1"/>
</dbReference>
<dbReference type="Pfam" id="PF08281">
    <property type="entry name" value="Sigma70_r4_2"/>
    <property type="match status" value="1"/>
</dbReference>
<evidence type="ECO:0000259" key="5">
    <source>
        <dbReference type="Pfam" id="PF04542"/>
    </source>
</evidence>
<proteinExistence type="inferred from homology"/>
<evidence type="ECO:0000313" key="7">
    <source>
        <dbReference type="EMBL" id="WKN36148.1"/>
    </source>
</evidence>
<dbReference type="InterPro" id="IPR039425">
    <property type="entry name" value="RNA_pol_sigma-70-like"/>
</dbReference>
<dbReference type="GO" id="GO:0016987">
    <property type="term" value="F:sigma factor activity"/>
    <property type="evidence" value="ECO:0007669"/>
    <property type="project" value="UniProtKB-KW"/>
</dbReference>
<evidence type="ECO:0000256" key="2">
    <source>
        <dbReference type="ARBA" id="ARBA00023015"/>
    </source>
</evidence>
<dbReference type="Pfam" id="PF04542">
    <property type="entry name" value="Sigma70_r2"/>
    <property type="match status" value="1"/>
</dbReference>
<protein>
    <submittedName>
        <fullName evidence="7">Sigma-70 family RNA polymerase sigma factor</fullName>
    </submittedName>
</protein>
<dbReference type="InterPro" id="IPR013324">
    <property type="entry name" value="RNA_pol_sigma_r3/r4-like"/>
</dbReference>
<dbReference type="InterPro" id="IPR014284">
    <property type="entry name" value="RNA_pol_sigma-70_dom"/>
</dbReference>
<name>A0AA49GL59_9BACT</name>
<dbReference type="NCBIfam" id="TIGR02937">
    <property type="entry name" value="sigma70-ECF"/>
    <property type="match status" value="1"/>
</dbReference>
<accession>A0AA49GL59</accession>
<evidence type="ECO:0000256" key="4">
    <source>
        <dbReference type="ARBA" id="ARBA00023163"/>
    </source>
</evidence>
<evidence type="ECO:0000259" key="6">
    <source>
        <dbReference type="Pfam" id="PF08281"/>
    </source>
</evidence>
<dbReference type="GO" id="GO:0006352">
    <property type="term" value="P:DNA-templated transcription initiation"/>
    <property type="evidence" value="ECO:0007669"/>
    <property type="project" value="InterPro"/>
</dbReference>
<comment type="similarity">
    <text evidence="1">Belongs to the sigma-70 factor family. ECF subfamily.</text>
</comment>
<sequence>MTEEGEELYRLLHACRKGNARSQDQLYRMYYSYAMGICLRYSHTHEEAVEMLNDGFVKIFTKLHQYTPGLSFKGWLRKVMINAAIDYYRRHEKHHHQVDISFARHLTERAIALDQLSTQEILQAVQQLPPSYRIVFNLYVIEGYKHEEIARQLSISVGTSKSNLSIARTKLQKILASRNIIRLEEKKDG</sequence>
<dbReference type="InterPro" id="IPR036388">
    <property type="entry name" value="WH-like_DNA-bd_sf"/>
</dbReference>
<dbReference type="Gene3D" id="1.10.1740.10">
    <property type="match status" value="1"/>
</dbReference>
<evidence type="ECO:0000256" key="3">
    <source>
        <dbReference type="ARBA" id="ARBA00023082"/>
    </source>
</evidence>
<reference evidence="7" key="2">
    <citation type="journal article" date="2024" name="Antonie Van Leeuwenhoek">
        <title>Roseihalotalea indica gen. nov., sp. nov., a halophilic Bacteroidetes from mesopelagic Southwest Indian Ocean with higher carbohydrate metabolic potential.</title>
        <authorList>
            <person name="Chen B."/>
            <person name="Zhang M."/>
            <person name="Lin D."/>
            <person name="Ye J."/>
            <person name="Tang K."/>
        </authorList>
    </citation>
    <scope>NUCLEOTIDE SEQUENCE</scope>
    <source>
        <strain evidence="7">TK19036</strain>
    </source>
</reference>
<feature type="domain" description="RNA polymerase sigma factor 70 region 4 type 2" evidence="6">
    <location>
        <begin position="119"/>
        <end position="171"/>
    </location>
</feature>
<dbReference type="SUPFAM" id="SSF88659">
    <property type="entry name" value="Sigma3 and sigma4 domains of RNA polymerase sigma factors"/>
    <property type="match status" value="1"/>
</dbReference>
<reference evidence="7" key="1">
    <citation type="journal article" date="2023" name="Comput. Struct. Biotechnol. J.">
        <title>Discovery of a novel marine Bacteroidetes with a rich repertoire of carbohydrate-active enzymes.</title>
        <authorList>
            <person name="Chen B."/>
            <person name="Liu G."/>
            <person name="Chen Q."/>
            <person name="Wang H."/>
            <person name="Liu L."/>
            <person name="Tang K."/>
        </authorList>
    </citation>
    <scope>NUCLEOTIDE SEQUENCE</scope>
    <source>
        <strain evidence="7">TK19036</strain>
    </source>
</reference>
<feature type="domain" description="RNA polymerase sigma-70 region 2" evidence="5">
    <location>
        <begin position="26"/>
        <end position="92"/>
    </location>
</feature>
<dbReference type="GO" id="GO:0003677">
    <property type="term" value="F:DNA binding"/>
    <property type="evidence" value="ECO:0007669"/>
    <property type="project" value="InterPro"/>
</dbReference>
<dbReference type="InterPro" id="IPR013325">
    <property type="entry name" value="RNA_pol_sigma_r2"/>
</dbReference>
<gene>
    <name evidence="7" type="ORF">K4G66_27660</name>
</gene>
<dbReference type="EMBL" id="CP120682">
    <property type="protein sequence ID" value="WKN36148.1"/>
    <property type="molecule type" value="Genomic_DNA"/>
</dbReference>
<keyword evidence="2" id="KW-0805">Transcription regulation</keyword>
<keyword evidence="3" id="KW-0731">Sigma factor</keyword>
<dbReference type="AlphaFoldDB" id="A0AA49GL59"/>
<dbReference type="CDD" id="cd06171">
    <property type="entry name" value="Sigma70_r4"/>
    <property type="match status" value="1"/>
</dbReference>
<dbReference type="PANTHER" id="PTHR43133:SF46">
    <property type="entry name" value="RNA POLYMERASE SIGMA-70 FACTOR ECF SUBFAMILY"/>
    <property type="match status" value="1"/>
</dbReference>
<dbReference type="SUPFAM" id="SSF88946">
    <property type="entry name" value="Sigma2 domain of RNA polymerase sigma factors"/>
    <property type="match status" value="1"/>
</dbReference>
<dbReference type="Gene3D" id="1.10.10.10">
    <property type="entry name" value="Winged helix-like DNA-binding domain superfamily/Winged helix DNA-binding domain"/>
    <property type="match status" value="1"/>
</dbReference>
<dbReference type="InterPro" id="IPR007627">
    <property type="entry name" value="RNA_pol_sigma70_r2"/>
</dbReference>
<evidence type="ECO:0000256" key="1">
    <source>
        <dbReference type="ARBA" id="ARBA00010641"/>
    </source>
</evidence>